<keyword evidence="2" id="KW-1133">Transmembrane helix</keyword>
<protein>
    <submittedName>
        <fullName evidence="3">Uncharacterized protein</fullName>
    </submittedName>
</protein>
<dbReference type="EMBL" id="LAZR01058946">
    <property type="protein sequence ID" value="KKK68840.1"/>
    <property type="molecule type" value="Genomic_DNA"/>
</dbReference>
<evidence type="ECO:0000313" key="3">
    <source>
        <dbReference type="EMBL" id="KKK68840.1"/>
    </source>
</evidence>
<keyword evidence="2" id="KW-0472">Membrane</keyword>
<reference evidence="3" key="1">
    <citation type="journal article" date="2015" name="Nature">
        <title>Complex archaea that bridge the gap between prokaryotes and eukaryotes.</title>
        <authorList>
            <person name="Spang A."/>
            <person name="Saw J.H."/>
            <person name="Jorgensen S.L."/>
            <person name="Zaremba-Niedzwiedzka K."/>
            <person name="Martijn J."/>
            <person name="Lind A.E."/>
            <person name="van Eijk R."/>
            <person name="Schleper C."/>
            <person name="Guy L."/>
            <person name="Ettema T.J."/>
        </authorList>
    </citation>
    <scope>NUCLEOTIDE SEQUENCE</scope>
</reference>
<dbReference type="AlphaFoldDB" id="A0A0F8Y5A7"/>
<feature type="region of interest" description="Disordered" evidence="1">
    <location>
        <begin position="32"/>
        <end position="57"/>
    </location>
</feature>
<keyword evidence="2" id="KW-0812">Transmembrane</keyword>
<name>A0A0F8Y5A7_9ZZZZ</name>
<accession>A0A0F8Y5A7</accession>
<organism evidence="3">
    <name type="scientific">marine sediment metagenome</name>
    <dbReference type="NCBI Taxonomy" id="412755"/>
    <lineage>
        <taxon>unclassified sequences</taxon>
        <taxon>metagenomes</taxon>
        <taxon>ecological metagenomes</taxon>
    </lineage>
</organism>
<evidence type="ECO:0000256" key="1">
    <source>
        <dbReference type="SAM" id="MobiDB-lite"/>
    </source>
</evidence>
<comment type="caution">
    <text evidence="3">The sequence shown here is derived from an EMBL/GenBank/DDBJ whole genome shotgun (WGS) entry which is preliminary data.</text>
</comment>
<feature type="transmembrane region" description="Helical" evidence="2">
    <location>
        <begin position="6"/>
        <end position="27"/>
    </location>
</feature>
<gene>
    <name evidence="3" type="ORF">LCGC14_2940040</name>
</gene>
<sequence>MYRGLWLGLGIMGGAGLGAAALATYVISRPDMPEQGGVDPVGQAALNAPKPSTKDRP</sequence>
<evidence type="ECO:0000256" key="2">
    <source>
        <dbReference type="SAM" id="Phobius"/>
    </source>
</evidence>
<proteinExistence type="predicted"/>
<feature type="non-terminal residue" evidence="3">
    <location>
        <position position="57"/>
    </location>
</feature>